<reference evidence="1" key="1">
    <citation type="journal article" date="2020" name="New Phytol.">
        <title>Comparative genomics reveals dynamic genome evolution in host specialist ectomycorrhizal fungi.</title>
        <authorList>
            <person name="Lofgren L.A."/>
            <person name="Nguyen N.H."/>
            <person name="Vilgalys R."/>
            <person name="Ruytinx J."/>
            <person name="Liao H.L."/>
            <person name="Branco S."/>
            <person name="Kuo A."/>
            <person name="LaButti K."/>
            <person name="Lipzen A."/>
            <person name="Andreopoulos W."/>
            <person name="Pangilinan J."/>
            <person name="Riley R."/>
            <person name="Hundley H."/>
            <person name="Na H."/>
            <person name="Barry K."/>
            <person name="Grigoriev I.V."/>
            <person name="Stajich J.E."/>
            <person name="Kennedy P.G."/>
        </authorList>
    </citation>
    <scope>NUCLEOTIDE SEQUENCE</scope>
    <source>
        <strain evidence="1">S12</strain>
    </source>
</reference>
<dbReference type="RefSeq" id="XP_041157924.1">
    <property type="nucleotide sequence ID" value="XM_041306952.1"/>
</dbReference>
<dbReference type="Proteomes" id="UP000719766">
    <property type="component" value="Unassembled WGS sequence"/>
</dbReference>
<comment type="caution">
    <text evidence="1">The sequence shown here is derived from an EMBL/GenBank/DDBJ whole genome shotgun (WGS) entry which is preliminary data.</text>
</comment>
<sequence>MSNYPFLDEPSSISEPTTTHEAKRTSVILNCVGSSLPMLSTWVATGIQAFYNAFCAEHTCQSGLTSHALTVDGELVYQRNLGLELLILQAKMRRAQAEINLYTVAIENAHECDRSTTNKLSFSSGFIPPPPSDKMCYHEVDRDNVTDDFDDFEFE</sequence>
<evidence type="ECO:0000313" key="1">
    <source>
        <dbReference type="EMBL" id="KAG1791014.1"/>
    </source>
</evidence>
<name>A0A9P7AK12_9AGAM</name>
<dbReference type="GeneID" id="64600716"/>
<proteinExistence type="predicted"/>
<dbReference type="AlphaFoldDB" id="A0A9P7AK12"/>
<dbReference type="OrthoDB" id="2677712at2759"/>
<gene>
    <name evidence="1" type="ORF">HD556DRAFT_1445537</name>
</gene>
<keyword evidence="2" id="KW-1185">Reference proteome</keyword>
<organism evidence="1 2">
    <name type="scientific">Suillus plorans</name>
    <dbReference type="NCBI Taxonomy" id="116603"/>
    <lineage>
        <taxon>Eukaryota</taxon>
        <taxon>Fungi</taxon>
        <taxon>Dikarya</taxon>
        <taxon>Basidiomycota</taxon>
        <taxon>Agaricomycotina</taxon>
        <taxon>Agaricomycetes</taxon>
        <taxon>Agaricomycetidae</taxon>
        <taxon>Boletales</taxon>
        <taxon>Suillineae</taxon>
        <taxon>Suillaceae</taxon>
        <taxon>Suillus</taxon>
    </lineage>
</organism>
<protein>
    <submittedName>
        <fullName evidence="1">Uncharacterized protein</fullName>
    </submittedName>
</protein>
<accession>A0A9P7AK12</accession>
<evidence type="ECO:0000313" key="2">
    <source>
        <dbReference type="Proteomes" id="UP000719766"/>
    </source>
</evidence>
<dbReference type="EMBL" id="JABBWE010000045">
    <property type="protein sequence ID" value="KAG1791014.1"/>
    <property type="molecule type" value="Genomic_DNA"/>
</dbReference>